<dbReference type="PROSITE" id="PS50405">
    <property type="entry name" value="GST_CTER"/>
    <property type="match status" value="1"/>
</dbReference>
<name>A0A1B1A9W8_9RHOB</name>
<keyword evidence="5" id="KW-0614">Plasmid</keyword>
<evidence type="ECO:0000259" key="4">
    <source>
        <dbReference type="PROSITE" id="PS50405"/>
    </source>
</evidence>
<feature type="domain" description="GST C-terminal" evidence="4">
    <location>
        <begin position="87"/>
        <end position="227"/>
    </location>
</feature>
<keyword evidence="2" id="KW-0808">Transferase</keyword>
<dbReference type="GO" id="GO:0005737">
    <property type="term" value="C:cytoplasm"/>
    <property type="evidence" value="ECO:0007669"/>
    <property type="project" value="TreeGrafter"/>
</dbReference>
<dbReference type="InterPro" id="IPR010987">
    <property type="entry name" value="Glutathione-S-Trfase_C-like"/>
</dbReference>
<protein>
    <recommendedName>
        <fullName evidence="1">glutathione transferase</fullName>
        <ecNumber evidence="1">2.5.1.18</ecNumber>
    </recommendedName>
</protein>
<dbReference type="EMBL" id="CP015232">
    <property type="protein sequence ID" value="ANP43372.1"/>
    <property type="molecule type" value="Genomic_DNA"/>
</dbReference>
<dbReference type="InterPro" id="IPR054416">
    <property type="entry name" value="GST_UstS-like_C"/>
</dbReference>
<dbReference type="SUPFAM" id="SSF47616">
    <property type="entry name" value="GST C-terminal domain-like"/>
    <property type="match status" value="1"/>
</dbReference>
<dbReference type="Pfam" id="PF13417">
    <property type="entry name" value="GST_N_3"/>
    <property type="match status" value="1"/>
</dbReference>
<evidence type="ECO:0000313" key="5">
    <source>
        <dbReference type="EMBL" id="ANP43372.1"/>
    </source>
</evidence>
<dbReference type="OrthoDB" id="508035at2"/>
<dbReference type="PANTHER" id="PTHR43900">
    <property type="entry name" value="GLUTATHIONE S-TRANSFERASE RHO"/>
    <property type="match status" value="1"/>
</dbReference>
<dbReference type="GO" id="GO:0004364">
    <property type="term" value="F:glutathione transferase activity"/>
    <property type="evidence" value="ECO:0007669"/>
    <property type="project" value="UniProtKB-EC"/>
</dbReference>
<dbReference type="Proteomes" id="UP000013243">
    <property type="component" value="Plasmid unnamed2"/>
</dbReference>
<evidence type="ECO:0000256" key="2">
    <source>
        <dbReference type="ARBA" id="ARBA00022679"/>
    </source>
</evidence>
<dbReference type="AlphaFoldDB" id="A0A1B1A9W8"/>
<dbReference type="PANTHER" id="PTHR43900:SF97">
    <property type="entry name" value="GLUTATHIONE TRANSFERASE"/>
    <property type="match status" value="1"/>
</dbReference>
<dbReference type="Pfam" id="PF22041">
    <property type="entry name" value="GST_C_7"/>
    <property type="match status" value="1"/>
</dbReference>
<dbReference type="Gene3D" id="3.40.30.10">
    <property type="entry name" value="Glutaredoxin"/>
    <property type="match status" value="1"/>
</dbReference>
<dbReference type="InterPro" id="IPR036249">
    <property type="entry name" value="Thioredoxin-like_sf"/>
</dbReference>
<dbReference type="InterPro" id="IPR004045">
    <property type="entry name" value="Glutathione_S-Trfase_N"/>
</dbReference>
<evidence type="ECO:0000313" key="6">
    <source>
        <dbReference type="Proteomes" id="UP000013243"/>
    </source>
</evidence>
<organism evidence="5 6">
    <name type="scientific">Tritonibacter mobilis F1926</name>
    <dbReference type="NCBI Taxonomy" id="1265309"/>
    <lineage>
        <taxon>Bacteria</taxon>
        <taxon>Pseudomonadati</taxon>
        <taxon>Pseudomonadota</taxon>
        <taxon>Alphaproteobacteria</taxon>
        <taxon>Rhodobacterales</taxon>
        <taxon>Paracoccaceae</taxon>
        <taxon>Tritonibacter</taxon>
    </lineage>
</organism>
<geneLocation type="plasmid" evidence="5 6">
    <name>unnamed2</name>
</geneLocation>
<reference evidence="5 6" key="1">
    <citation type="journal article" date="2016" name="ISME J.">
        <title>Global occurrence and heterogeneity of the Roseobacter-clade species Ruegeria mobilis.</title>
        <authorList>
            <person name="Sonnenschein E."/>
            <person name="Gram L."/>
        </authorList>
    </citation>
    <scope>NUCLEOTIDE SEQUENCE [LARGE SCALE GENOMIC DNA]</scope>
    <source>
        <strain evidence="5 6">F1926</strain>
        <plasmid evidence="5 6">unnamed2</plasmid>
    </source>
</reference>
<dbReference type="Gene3D" id="1.20.1050.10">
    <property type="match status" value="1"/>
</dbReference>
<proteinExistence type="predicted"/>
<feature type="domain" description="GST N-terminal" evidence="3">
    <location>
        <begin position="6"/>
        <end position="82"/>
    </location>
</feature>
<sequence>MITVYSLCGKDGIHYSPHVWKVIMALHHKQLDFEIIPVDFSTIREIENGAFKSVPVLRDGDRVLGDSFEICEYLETAYPDAPSLFDGEGSRRMARFLESYCLTQLHPPLAVIAVMNMHNIMHESDQAYFRAKREERFGMSIEAMAEGAPEQRKILRERLAPLRAILNDHPWIYGDTPLLPDYVAFSALQWCWVVGVRDVLEEDDSVRAWFARCQDLFEGAARNPAPH</sequence>
<dbReference type="SUPFAM" id="SSF52833">
    <property type="entry name" value="Thioredoxin-like"/>
    <property type="match status" value="1"/>
</dbReference>
<dbReference type="InterPro" id="IPR036282">
    <property type="entry name" value="Glutathione-S-Trfase_C_sf"/>
</dbReference>
<evidence type="ECO:0000256" key="1">
    <source>
        <dbReference type="ARBA" id="ARBA00012452"/>
    </source>
</evidence>
<dbReference type="GO" id="GO:0043295">
    <property type="term" value="F:glutathione binding"/>
    <property type="evidence" value="ECO:0007669"/>
    <property type="project" value="TreeGrafter"/>
</dbReference>
<gene>
    <name evidence="5" type="ORF">K529_021695</name>
</gene>
<dbReference type="PROSITE" id="PS50404">
    <property type="entry name" value="GST_NTER"/>
    <property type="match status" value="1"/>
</dbReference>
<dbReference type="KEGG" id="rmb:K529_021695"/>
<evidence type="ECO:0000259" key="3">
    <source>
        <dbReference type="PROSITE" id="PS50404"/>
    </source>
</evidence>
<accession>A0A1B1A9W8</accession>
<dbReference type="EC" id="2.5.1.18" evidence="1"/>